<comment type="caution">
    <text evidence="1">The sequence shown here is derived from an EMBL/GenBank/DDBJ whole genome shotgun (WGS) entry which is preliminary data.</text>
</comment>
<evidence type="ECO:0000313" key="1">
    <source>
        <dbReference type="EMBL" id="KAI8660163.1"/>
    </source>
</evidence>
<evidence type="ECO:0000313" key="2">
    <source>
        <dbReference type="Proteomes" id="UP001065298"/>
    </source>
</evidence>
<accession>A0ACC0QMY7</accession>
<dbReference type="Proteomes" id="UP001065298">
    <property type="component" value="Chromosome 8"/>
</dbReference>
<protein>
    <submittedName>
        <fullName evidence="1">Uncharacterized protein</fullName>
    </submittedName>
</protein>
<name>A0ACC0QMY7_9HYPO</name>
<reference evidence="1" key="1">
    <citation type="submission" date="2022-06" db="EMBL/GenBank/DDBJ databases">
        <title>Fusarium solani species complex genomes reveal bases of compartmentalisation and animal pathogenesis.</title>
        <authorList>
            <person name="Tsai I.J."/>
        </authorList>
    </citation>
    <scope>NUCLEOTIDE SEQUENCE</scope>
    <source>
        <strain evidence="1">Fu6.1</strain>
    </source>
</reference>
<proteinExistence type="predicted"/>
<gene>
    <name evidence="1" type="ORF">NCS57_00992800</name>
</gene>
<dbReference type="EMBL" id="CM046510">
    <property type="protein sequence ID" value="KAI8660163.1"/>
    <property type="molecule type" value="Genomic_DNA"/>
</dbReference>
<sequence>MQDAQQEFPLEESTADCAMTQPDTDSGYGGSSNASLRIRDDHLDPEASSTASSSCSRSQPPSDTGTIQPQPQPIRIRPIKKQVDIATARRANDIIEQMSLLLQEHMVKSKRYKYLSRPKRSPPSMSIRPIVLGTTEEDAKTCLVIFCTDSHGAHDKIKDFLRKSFVKELYQPRDSTEPSFDVHVVGASPSGQAGVAVGIPVSDRRPETSTCTLCGTSIYFVQEKSEQKQFATMGGILRLEFPDGTNDLYGLTAEHGAIDPRDPNDSDTSMSDGGSDNGDSSSRPASPITMVEIDFDLGPCLDVPTRDDQEMHSEVDDLEPVMARVELSALENAQNGAFRDWALFPLPTKDLKPKPNMLQLQGQQPKALRMPDGLTDISESRAVQIITGSGLKKATLAPCLSRVLLKPGTAFVWAFMVELQTNADIRRGDSGSWVVDPLTLEVYGHLVATDVLMGAYVIPLVDIIEDIRSRLPEVSVQFPSDHLLNPKDEAMKPSLSRGSVAYWEDTPYAIPSTHHGHSYGSNSMAGASTIDGTEPPASVFSQPISITTAASSSIDWGGDGFKLRASETVAGRTESKSAGMVSSAPRVSRDSRPVLWTASTMRKMARLYTYTTLSLARIMEVIYSDRDHTYAVPGIESANKKMNALLDKQPRWLHPRTEEDMGIRLRELAKSPFRRKQARHKSSSDVKTASARNVSGQEAIGVVSTDQGSEHRLPFEPSQRSTAHPPKSPIMRMLSDYSLDYVKNVDMLMSRYSLEGAFDPGTDFSDKTLSTRDNWLHDASAPTAELCETIAPGDFLRLDELLLVHKLCGQGLDRHDHRSCLCRVRDEVTTDDWVTASGLTLKATNILTSSTIGMPASAFSLTDSFGNTALHLLAARDATKECLIQAVARVPDSTLMATNTADQTFLHVLGTFWFEEINSQGALLPRLLFQLSRRNFNIRARDIYGRNFFHICQAHLPDKSAMEDLLATFGQGDFACRDAFGMIPTGLQDHPIPLLEQETEQSPSNSLLASHAQILSGVHAATLNPSLEDSHNRNGLHLLADAILSQDMLLDNFGASDGEGGRSTLSHRNRRLETDSSLPKLSLRLSLMEGLLGAGVNPNHYNGDGNTVLMAFAARLPEDDDYQLPGRIIHTLVKGGADVNARNRLGETALHIAVRTGHKLVTRALVEAGANVYARDGEGRSVLDIADITALHAKDVKDYAHAEAARAWLSGRQVCAVQNPTVKQEWGMR</sequence>
<organism evidence="1 2">
    <name type="scientific">Fusarium keratoplasticum</name>
    <dbReference type="NCBI Taxonomy" id="1328300"/>
    <lineage>
        <taxon>Eukaryota</taxon>
        <taxon>Fungi</taxon>
        <taxon>Dikarya</taxon>
        <taxon>Ascomycota</taxon>
        <taxon>Pezizomycotina</taxon>
        <taxon>Sordariomycetes</taxon>
        <taxon>Hypocreomycetidae</taxon>
        <taxon>Hypocreales</taxon>
        <taxon>Nectriaceae</taxon>
        <taxon>Fusarium</taxon>
        <taxon>Fusarium solani species complex</taxon>
    </lineage>
</organism>
<keyword evidence="2" id="KW-1185">Reference proteome</keyword>